<dbReference type="RefSeq" id="WP_027946194.1">
    <property type="nucleotide sequence ID" value="NZ_BSTI01000007.1"/>
</dbReference>
<keyword evidence="6" id="KW-1185">Reference proteome</keyword>
<dbReference type="PANTHER" id="PTHR30146:SF109">
    <property type="entry name" value="HTH-TYPE TRANSCRIPTIONAL REGULATOR GALS"/>
    <property type="match status" value="1"/>
</dbReference>
<keyword evidence="2" id="KW-0238">DNA-binding</keyword>
<dbReference type="Pfam" id="PF13377">
    <property type="entry name" value="Peripla_BP_3"/>
    <property type="match status" value="1"/>
</dbReference>
<keyword evidence="3" id="KW-0804">Transcription</keyword>
<dbReference type="InterPro" id="IPR046335">
    <property type="entry name" value="LacI/GalR-like_sensor"/>
</dbReference>
<evidence type="ECO:0000259" key="4">
    <source>
        <dbReference type="PROSITE" id="PS50932"/>
    </source>
</evidence>
<dbReference type="AlphaFoldDB" id="A0A9W6VGW2"/>
<reference evidence="5" key="1">
    <citation type="submission" date="2023-03" db="EMBL/GenBank/DDBJ databases">
        <title>Amycolatopsis taiwanensis NBRC 103393.</title>
        <authorList>
            <person name="Ichikawa N."/>
            <person name="Sato H."/>
            <person name="Tonouchi N."/>
        </authorList>
    </citation>
    <scope>NUCLEOTIDE SEQUENCE</scope>
    <source>
        <strain evidence="5">NBRC 103393</strain>
    </source>
</reference>
<dbReference type="PROSITE" id="PS50932">
    <property type="entry name" value="HTH_LACI_2"/>
    <property type="match status" value="1"/>
</dbReference>
<gene>
    <name evidence="5" type="ORF">Atai01_34960</name>
</gene>
<dbReference type="SUPFAM" id="SSF47413">
    <property type="entry name" value="lambda repressor-like DNA-binding domains"/>
    <property type="match status" value="1"/>
</dbReference>
<name>A0A9W6VGW2_9PSEU</name>
<dbReference type="GO" id="GO:0000976">
    <property type="term" value="F:transcription cis-regulatory region binding"/>
    <property type="evidence" value="ECO:0007669"/>
    <property type="project" value="TreeGrafter"/>
</dbReference>
<dbReference type="Gene3D" id="1.10.260.40">
    <property type="entry name" value="lambda repressor-like DNA-binding domains"/>
    <property type="match status" value="1"/>
</dbReference>
<dbReference type="SMART" id="SM00354">
    <property type="entry name" value="HTH_LACI"/>
    <property type="match status" value="1"/>
</dbReference>
<dbReference type="CDD" id="cd01392">
    <property type="entry name" value="HTH_LacI"/>
    <property type="match status" value="1"/>
</dbReference>
<evidence type="ECO:0000313" key="6">
    <source>
        <dbReference type="Proteomes" id="UP001165136"/>
    </source>
</evidence>
<dbReference type="Proteomes" id="UP001165136">
    <property type="component" value="Unassembled WGS sequence"/>
</dbReference>
<feature type="domain" description="HTH lacI-type" evidence="4">
    <location>
        <begin position="4"/>
        <end position="58"/>
    </location>
</feature>
<dbReference type="EMBL" id="BSTI01000007">
    <property type="protein sequence ID" value="GLY66877.1"/>
    <property type="molecule type" value="Genomic_DNA"/>
</dbReference>
<dbReference type="InterPro" id="IPR028082">
    <property type="entry name" value="Peripla_BP_I"/>
</dbReference>
<comment type="caution">
    <text evidence="5">The sequence shown here is derived from an EMBL/GenBank/DDBJ whole genome shotgun (WGS) entry which is preliminary data.</text>
</comment>
<protein>
    <submittedName>
        <fullName evidence="5">LacI family transcriptional regulator</fullName>
    </submittedName>
</protein>
<dbReference type="Gene3D" id="3.40.50.2300">
    <property type="match status" value="2"/>
</dbReference>
<dbReference type="PANTHER" id="PTHR30146">
    <property type="entry name" value="LACI-RELATED TRANSCRIPTIONAL REPRESSOR"/>
    <property type="match status" value="1"/>
</dbReference>
<evidence type="ECO:0000256" key="2">
    <source>
        <dbReference type="ARBA" id="ARBA00023125"/>
    </source>
</evidence>
<dbReference type="GO" id="GO:0003700">
    <property type="term" value="F:DNA-binding transcription factor activity"/>
    <property type="evidence" value="ECO:0007669"/>
    <property type="project" value="TreeGrafter"/>
</dbReference>
<evidence type="ECO:0000313" key="5">
    <source>
        <dbReference type="EMBL" id="GLY66877.1"/>
    </source>
</evidence>
<dbReference type="SUPFAM" id="SSF53822">
    <property type="entry name" value="Periplasmic binding protein-like I"/>
    <property type="match status" value="1"/>
</dbReference>
<dbReference type="CDD" id="cd06267">
    <property type="entry name" value="PBP1_LacI_sugar_binding-like"/>
    <property type="match status" value="1"/>
</dbReference>
<dbReference type="Pfam" id="PF00356">
    <property type="entry name" value="LacI"/>
    <property type="match status" value="1"/>
</dbReference>
<accession>A0A9W6VGW2</accession>
<sequence length="353" mass="37964">MRRSTLSDLAENLGLSVNTVSRALRGKDGVSTRTRELVLEEAVRIGYVTAGASRPVPAPAAESRTRSRTIGLTIPSSTHMFASELIGAIEAGARAAGYSLDLFSTEESESQESDIAAQIVDSGLAGAVVIPVQGEREPWASVRAEGIPVVAVSREIDHLGGDFVGVDSEAGEYAAVRHLLSRGARSFVSFEEDLAISTIANRQRGFVRALGEVEGTKSRTVPVPTRRFETGESDWRPEEAYRACLEFLETGIAFDAVTVGDDYFALGVVRALAERDIRVPEDVRVVGYGDHPYSAWMRPSLSSIRLPTRLIGELAVALVLQRVAGEVSPPVRRLIKPELVVRESSGPRPLSGA</sequence>
<evidence type="ECO:0000256" key="1">
    <source>
        <dbReference type="ARBA" id="ARBA00023015"/>
    </source>
</evidence>
<evidence type="ECO:0000256" key="3">
    <source>
        <dbReference type="ARBA" id="ARBA00023163"/>
    </source>
</evidence>
<dbReference type="InterPro" id="IPR010982">
    <property type="entry name" value="Lambda_DNA-bd_dom_sf"/>
</dbReference>
<dbReference type="InterPro" id="IPR000843">
    <property type="entry name" value="HTH_LacI"/>
</dbReference>
<organism evidence="5 6">
    <name type="scientific">Amycolatopsis taiwanensis</name>
    <dbReference type="NCBI Taxonomy" id="342230"/>
    <lineage>
        <taxon>Bacteria</taxon>
        <taxon>Bacillati</taxon>
        <taxon>Actinomycetota</taxon>
        <taxon>Actinomycetes</taxon>
        <taxon>Pseudonocardiales</taxon>
        <taxon>Pseudonocardiaceae</taxon>
        <taxon>Amycolatopsis</taxon>
    </lineage>
</organism>
<keyword evidence="1" id="KW-0805">Transcription regulation</keyword>
<proteinExistence type="predicted"/>